<gene>
    <name evidence="3" type="ORF">HF324_30875</name>
    <name evidence="2" type="ORF">HF329_30855</name>
</gene>
<dbReference type="InterPro" id="IPR004843">
    <property type="entry name" value="Calcineurin-like_PHP"/>
</dbReference>
<sequence>MMAGLSVPMLSTATPSATGKDTFTPIRFGIISDLHQDFAFDAARRLEAFIGDMQQLKPDMIIQLGDFCQPKQENNIIMDIWNRFKGPAYHVVGNHETDGGFTPADAARYWKIPHTYYSFDLKGYHFVVLDGNDVNPDHKPRWKYERFIGEEQLQWLAKDLDNTQLPVIVFCHQGFDNDNAVENAAQVRLLFEHANKKAGFRKVQLAFSGHFHQDYYNRINDVHHVQINSATYFWRGTRYVDEPFDAAIHQQYPLMKYMSFYRDPLWALVEIHADGTTKITGRTSSFVGKTPTALGMPENAWTYPAVPHISNRTLKLSKRLA</sequence>
<accession>A0AAE6ZMU9</accession>
<evidence type="ECO:0000259" key="1">
    <source>
        <dbReference type="Pfam" id="PF00149"/>
    </source>
</evidence>
<feature type="domain" description="Calcineurin-like phosphoesterase" evidence="1">
    <location>
        <begin position="26"/>
        <end position="213"/>
    </location>
</feature>
<dbReference type="KEGG" id="coy:HF329_30855"/>
<dbReference type="Gene3D" id="3.60.21.10">
    <property type="match status" value="1"/>
</dbReference>
<organism evidence="2 4">
    <name type="scientific">Chitinophaga oryzae</name>
    <dbReference type="NCBI Taxonomy" id="2725414"/>
    <lineage>
        <taxon>Bacteria</taxon>
        <taxon>Pseudomonadati</taxon>
        <taxon>Bacteroidota</taxon>
        <taxon>Chitinophagia</taxon>
        <taxon>Chitinophagales</taxon>
        <taxon>Chitinophagaceae</taxon>
        <taxon>Chitinophaga</taxon>
    </lineage>
</organism>
<evidence type="ECO:0000313" key="5">
    <source>
        <dbReference type="Proteomes" id="UP000503144"/>
    </source>
</evidence>
<protein>
    <submittedName>
        <fullName evidence="2">Metallophosphoesterase</fullName>
    </submittedName>
</protein>
<dbReference type="Pfam" id="PF00149">
    <property type="entry name" value="Metallophos"/>
    <property type="match status" value="1"/>
</dbReference>
<dbReference type="AlphaFoldDB" id="A0AAE6ZMU9"/>
<dbReference type="GO" id="GO:0016787">
    <property type="term" value="F:hydrolase activity"/>
    <property type="evidence" value="ECO:0007669"/>
    <property type="project" value="InterPro"/>
</dbReference>
<evidence type="ECO:0000313" key="4">
    <source>
        <dbReference type="Proteomes" id="UP000502421"/>
    </source>
</evidence>
<evidence type="ECO:0000313" key="3">
    <source>
        <dbReference type="EMBL" id="QJB42015.1"/>
    </source>
</evidence>
<proteinExistence type="predicted"/>
<dbReference type="Proteomes" id="UP000502421">
    <property type="component" value="Chromosome"/>
</dbReference>
<reference evidence="2" key="2">
    <citation type="submission" date="2020-09" db="EMBL/GenBank/DDBJ databases">
        <authorList>
            <person name="Kittiwongwattana C."/>
        </authorList>
    </citation>
    <scope>NUCLEOTIDE SEQUENCE</scope>
    <source>
        <strain evidence="2">1310</strain>
    </source>
</reference>
<dbReference type="Proteomes" id="UP000503144">
    <property type="component" value="Chromosome"/>
</dbReference>
<evidence type="ECO:0000313" key="2">
    <source>
        <dbReference type="EMBL" id="QJB35472.1"/>
    </source>
</evidence>
<name>A0AAE6ZMU9_9BACT</name>
<dbReference type="EMBL" id="CP051205">
    <property type="protein sequence ID" value="QJB35472.1"/>
    <property type="molecule type" value="Genomic_DNA"/>
</dbReference>
<dbReference type="PANTHER" id="PTHR43143">
    <property type="entry name" value="METALLOPHOSPHOESTERASE, CALCINEURIN SUPERFAMILY"/>
    <property type="match status" value="1"/>
</dbReference>
<dbReference type="InterPro" id="IPR029052">
    <property type="entry name" value="Metallo-depent_PP-like"/>
</dbReference>
<dbReference type="PANTHER" id="PTHR43143:SF1">
    <property type="entry name" value="SERINE_THREONINE-PROTEIN PHOSPHATASE CPPED1"/>
    <property type="match status" value="1"/>
</dbReference>
<dbReference type="EMBL" id="CP051204">
    <property type="protein sequence ID" value="QJB42015.1"/>
    <property type="molecule type" value="Genomic_DNA"/>
</dbReference>
<dbReference type="SUPFAM" id="SSF56300">
    <property type="entry name" value="Metallo-dependent phosphatases"/>
    <property type="match status" value="1"/>
</dbReference>
<keyword evidence="5" id="KW-1185">Reference proteome</keyword>
<reference evidence="4" key="1">
    <citation type="submission" date="2020-04" db="EMBL/GenBank/DDBJ databases">
        <authorList>
            <person name="Kittiwongwattana C."/>
        </authorList>
    </citation>
    <scope>NUCLEOTIDE SEQUENCE [LARGE SCALE GENOMIC DNA]</scope>
    <source>
        <strain evidence="3">1303</strain>
        <strain evidence="4">1310</strain>
    </source>
</reference>
<dbReference type="RefSeq" id="WP_168810565.1">
    <property type="nucleotide sequence ID" value="NZ_CP051204.2"/>
</dbReference>
<dbReference type="InterPro" id="IPR051918">
    <property type="entry name" value="STPP_CPPED1"/>
</dbReference>